<dbReference type="PANTHER" id="PTHR11716">
    <property type="entry name" value="PHOSPHOLIPASE A2 FAMILY MEMBER"/>
    <property type="match status" value="1"/>
</dbReference>
<dbReference type="InterPro" id="IPR016090">
    <property type="entry name" value="PLA2-like_dom"/>
</dbReference>
<evidence type="ECO:0000256" key="3">
    <source>
        <dbReference type="ARBA" id="ARBA00023157"/>
    </source>
</evidence>
<keyword evidence="3 6" id="KW-1015">Disulfide bond</keyword>
<dbReference type="InterPro" id="IPR033113">
    <property type="entry name" value="PLA2_histidine"/>
</dbReference>
<comment type="subcellular location">
    <subcellularLocation>
        <location evidence="1 8">Secreted</location>
    </subcellularLocation>
</comment>
<evidence type="ECO:0000259" key="9">
    <source>
        <dbReference type="SMART" id="SM00085"/>
    </source>
</evidence>
<dbReference type="GO" id="GO:0005543">
    <property type="term" value="F:phospholipid binding"/>
    <property type="evidence" value="ECO:0007669"/>
    <property type="project" value="TreeGrafter"/>
</dbReference>
<dbReference type="PROSITE" id="PS00119">
    <property type="entry name" value="PA2_ASP"/>
    <property type="match status" value="1"/>
</dbReference>
<comment type="similarity">
    <text evidence="7">Belongs to the phospholipase A2 family.</text>
</comment>
<evidence type="ECO:0000256" key="7">
    <source>
        <dbReference type="RuleBase" id="RU003654"/>
    </source>
</evidence>
<keyword evidence="8" id="KW-0378">Hydrolase</keyword>
<evidence type="ECO:0000313" key="10">
    <source>
        <dbReference type="EMBL" id="AGV13282.1"/>
    </source>
</evidence>
<dbReference type="EC" id="3.1.1.4" evidence="8"/>
<evidence type="ECO:0000256" key="1">
    <source>
        <dbReference type="ARBA" id="ARBA00004613"/>
    </source>
</evidence>
<keyword evidence="8" id="KW-0732">Signal</keyword>
<reference evidence="10" key="1">
    <citation type="journal article" date="2014" name="Gene">
        <title>Wide-gene expression analysis of lipid-relevant genes in nutritionally challenged gilthead sea bream (Sparus aurata).</title>
        <authorList>
            <person name="Benedito-Palos L."/>
            <person name="Ballester-Lozano G."/>
            <person name="Perez-Sanchez J."/>
        </authorList>
    </citation>
    <scope>NUCLEOTIDE SEQUENCE</scope>
</reference>
<feature type="disulfide bond" evidence="6">
    <location>
        <begin position="67"/>
        <end position="128"/>
    </location>
</feature>
<evidence type="ECO:0000256" key="2">
    <source>
        <dbReference type="ARBA" id="ARBA00022525"/>
    </source>
</evidence>
<feature type="binding site" evidence="5">
    <location>
        <position position="55"/>
    </location>
    <ligand>
        <name>Ca(2+)</name>
        <dbReference type="ChEBI" id="CHEBI:29108"/>
    </ligand>
</feature>
<keyword evidence="5" id="KW-0479">Metal-binding</keyword>
<name>A0A023I9C9_SPAAU</name>
<comment type="catalytic activity">
    <reaction evidence="8">
        <text>a 1,2-diacyl-sn-glycero-3-phosphocholine + H2O = a 1-acyl-sn-glycero-3-phosphocholine + a fatty acid + H(+)</text>
        <dbReference type="Rhea" id="RHEA:15801"/>
        <dbReference type="ChEBI" id="CHEBI:15377"/>
        <dbReference type="ChEBI" id="CHEBI:15378"/>
        <dbReference type="ChEBI" id="CHEBI:28868"/>
        <dbReference type="ChEBI" id="CHEBI:57643"/>
        <dbReference type="ChEBI" id="CHEBI:58168"/>
        <dbReference type="EC" id="3.1.1.4"/>
    </reaction>
</comment>
<feature type="active site" evidence="4">
    <location>
        <position position="71"/>
    </location>
</feature>
<feature type="disulfide bond" evidence="6">
    <location>
        <begin position="52"/>
        <end position="68"/>
    </location>
</feature>
<sequence length="148" mass="16823">MNLSGPLLLMLLTACKFSDQQESRGVFEFGKMIRCVQPGVNPSQYNNYGCFCGLGGQGRPVDKVDQCCKVHDACYRAQMRIPECKGVSKKPYFIRYQQTCSRRRPTCSASNDKCQRAACECDRRAALCFARAKYIPGHKNLDKRFCRK</sequence>
<dbReference type="CDD" id="cd00125">
    <property type="entry name" value="PLA2c"/>
    <property type="match status" value="1"/>
</dbReference>
<keyword evidence="2 8" id="KW-0964">Secreted</keyword>
<dbReference type="GO" id="GO:0006644">
    <property type="term" value="P:phospholipid metabolic process"/>
    <property type="evidence" value="ECO:0007669"/>
    <property type="project" value="InterPro"/>
</dbReference>
<dbReference type="GO" id="GO:0005576">
    <property type="term" value="C:extracellular region"/>
    <property type="evidence" value="ECO:0007669"/>
    <property type="project" value="UniProtKB-SubCell"/>
</dbReference>
<feature type="binding site" evidence="5">
    <location>
        <position position="72"/>
    </location>
    <ligand>
        <name>Ca(2+)</name>
        <dbReference type="ChEBI" id="CHEBI:29108"/>
    </ligand>
</feature>
<dbReference type="GO" id="GO:0047498">
    <property type="term" value="F:calcium-dependent phospholipase A2 activity"/>
    <property type="evidence" value="ECO:0007669"/>
    <property type="project" value="TreeGrafter"/>
</dbReference>
<feature type="signal peptide" evidence="8">
    <location>
        <begin position="1"/>
        <end position="20"/>
    </location>
</feature>
<dbReference type="EMBL" id="JX975710">
    <property type="protein sequence ID" value="AGV13282.1"/>
    <property type="molecule type" value="mRNA"/>
</dbReference>
<comment type="cofactor">
    <cofactor evidence="5">
        <name>Ca(2+)</name>
        <dbReference type="ChEBI" id="CHEBI:29108"/>
    </cofactor>
    <text evidence="5">Binds 1 Ca(2+) ion per subunit.</text>
</comment>
<feature type="chain" id="PRO_5001385687" description="Phospholipase A2" evidence="8">
    <location>
        <begin position="21"/>
        <end position="148"/>
    </location>
</feature>
<proteinExistence type="evidence at transcript level"/>
<organism evidence="10">
    <name type="scientific">Sparus aurata</name>
    <name type="common">Gilthead sea bream</name>
    <dbReference type="NCBI Taxonomy" id="8175"/>
    <lineage>
        <taxon>Eukaryota</taxon>
        <taxon>Metazoa</taxon>
        <taxon>Chordata</taxon>
        <taxon>Craniata</taxon>
        <taxon>Vertebrata</taxon>
        <taxon>Euteleostomi</taxon>
        <taxon>Actinopterygii</taxon>
        <taxon>Neopterygii</taxon>
        <taxon>Teleostei</taxon>
        <taxon>Neoteleostei</taxon>
        <taxon>Acanthomorphata</taxon>
        <taxon>Eupercaria</taxon>
        <taxon>Spariformes</taxon>
        <taxon>Sparidae</taxon>
        <taxon>Sparus</taxon>
    </lineage>
</organism>
<evidence type="ECO:0000256" key="8">
    <source>
        <dbReference type="RuleBase" id="RU361236"/>
    </source>
</evidence>
<feature type="disulfide bond" evidence="6">
    <location>
        <begin position="84"/>
        <end position="114"/>
    </location>
</feature>
<dbReference type="SUPFAM" id="SSF48619">
    <property type="entry name" value="Phospholipase A2, PLA2"/>
    <property type="match status" value="1"/>
</dbReference>
<dbReference type="PROSITE" id="PS00118">
    <property type="entry name" value="PA2_HIS"/>
    <property type="match status" value="1"/>
</dbReference>
<evidence type="ECO:0000256" key="4">
    <source>
        <dbReference type="PIRSR" id="PIRSR601211-1"/>
    </source>
</evidence>
<keyword evidence="5 8" id="KW-0106">Calcium</keyword>
<dbReference type="GO" id="GO:0050482">
    <property type="term" value="P:arachidonate secretion"/>
    <property type="evidence" value="ECO:0007669"/>
    <property type="project" value="InterPro"/>
</dbReference>
<dbReference type="InterPro" id="IPR033112">
    <property type="entry name" value="PLA2_Asp_AS"/>
</dbReference>
<evidence type="ECO:0000256" key="5">
    <source>
        <dbReference type="PIRSR" id="PIRSR601211-2"/>
    </source>
</evidence>
<dbReference type="InterPro" id="IPR036444">
    <property type="entry name" value="PLipase_A2_dom_sf"/>
</dbReference>
<dbReference type="AlphaFoldDB" id="A0A023I9C9"/>
<protein>
    <recommendedName>
        <fullName evidence="8">Phospholipase A2</fullName>
        <ecNumber evidence="8">3.1.1.4</ecNumber>
    </recommendedName>
</protein>
<dbReference type="InterPro" id="IPR001211">
    <property type="entry name" value="PLA2"/>
</dbReference>
<gene>
    <name evidence="10" type="primary">int-PLA2</name>
</gene>
<dbReference type="GO" id="GO:0005509">
    <property type="term" value="F:calcium ion binding"/>
    <property type="evidence" value="ECO:0007669"/>
    <property type="project" value="InterPro"/>
</dbReference>
<feature type="binding site" evidence="5">
    <location>
        <position position="51"/>
    </location>
    <ligand>
        <name>Ca(2+)</name>
        <dbReference type="ChEBI" id="CHEBI:29108"/>
    </ligand>
</feature>
<dbReference type="GO" id="GO:0016042">
    <property type="term" value="P:lipid catabolic process"/>
    <property type="evidence" value="ECO:0007669"/>
    <property type="project" value="InterPro"/>
</dbReference>
<dbReference type="Gene3D" id="1.20.90.10">
    <property type="entry name" value="Phospholipase A2 domain"/>
    <property type="match status" value="1"/>
</dbReference>
<dbReference type="Pfam" id="PF00068">
    <property type="entry name" value="Phospholip_A2_1"/>
    <property type="match status" value="1"/>
</dbReference>
<dbReference type="FunFam" id="1.20.90.10:FF:000007">
    <property type="entry name" value="Acidic phospholipase A2"/>
    <property type="match status" value="1"/>
</dbReference>
<evidence type="ECO:0000256" key="6">
    <source>
        <dbReference type="PIRSR" id="PIRSR601211-3"/>
    </source>
</evidence>
<feature type="disulfide bond" evidence="6">
    <location>
        <begin position="107"/>
        <end position="119"/>
    </location>
</feature>
<feature type="domain" description="Phospholipase A2-like central" evidence="9">
    <location>
        <begin position="25"/>
        <end position="147"/>
    </location>
</feature>
<dbReference type="PRINTS" id="PR00389">
    <property type="entry name" value="PHPHLIPASEA2"/>
</dbReference>
<accession>A0A023I9C9</accession>
<feature type="disulfide bond" evidence="6">
    <location>
        <begin position="74"/>
        <end position="121"/>
    </location>
</feature>
<dbReference type="SMART" id="SM00085">
    <property type="entry name" value="PA2c"/>
    <property type="match status" value="1"/>
</dbReference>
<feature type="binding site" evidence="5">
    <location>
        <position position="53"/>
    </location>
    <ligand>
        <name>Ca(2+)</name>
        <dbReference type="ChEBI" id="CHEBI:29108"/>
    </ligand>
</feature>
<keyword evidence="8" id="KW-0443">Lipid metabolism</keyword>
<feature type="active site" evidence="4">
    <location>
        <position position="122"/>
    </location>
</feature>
<dbReference type="PANTHER" id="PTHR11716:SF100">
    <property type="entry name" value="PHOSPHOLIPASE A2"/>
    <property type="match status" value="1"/>
</dbReference>